<accession>A0AAV4NPI2</accession>
<dbReference type="Proteomes" id="UP001054945">
    <property type="component" value="Unassembled WGS sequence"/>
</dbReference>
<feature type="region of interest" description="Disordered" evidence="1">
    <location>
        <begin position="50"/>
        <end position="80"/>
    </location>
</feature>
<name>A0AAV4NPI2_CAEEX</name>
<evidence type="ECO:0000256" key="1">
    <source>
        <dbReference type="SAM" id="MobiDB-lite"/>
    </source>
</evidence>
<sequence length="115" mass="13265">MSTLSGIRYETEGINPFPLLGAGVNPDSLDRPIPSVRVIPTRRAYIRRIRPEGPQNLSPDDLGDEYNFRTNPQNFPPNMPNFFNDHQKECEMKILESPEMHLSVTWVFHNQKCPE</sequence>
<protein>
    <submittedName>
        <fullName evidence="2">Uncharacterized protein</fullName>
    </submittedName>
</protein>
<dbReference type="AlphaFoldDB" id="A0AAV4NPI2"/>
<organism evidence="2 3">
    <name type="scientific">Caerostris extrusa</name>
    <name type="common">Bark spider</name>
    <name type="synonym">Caerostris bankana</name>
    <dbReference type="NCBI Taxonomy" id="172846"/>
    <lineage>
        <taxon>Eukaryota</taxon>
        <taxon>Metazoa</taxon>
        <taxon>Ecdysozoa</taxon>
        <taxon>Arthropoda</taxon>
        <taxon>Chelicerata</taxon>
        <taxon>Arachnida</taxon>
        <taxon>Araneae</taxon>
        <taxon>Araneomorphae</taxon>
        <taxon>Entelegynae</taxon>
        <taxon>Araneoidea</taxon>
        <taxon>Araneidae</taxon>
        <taxon>Caerostris</taxon>
    </lineage>
</organism>
<gene>
    <name evidence="2" type="ORF">CEXT_175911</name>
</gene>
<dbReference type="EMBL" id="BPLR01021086">
    <property type="protein sequence ID" value="GIX85670.1"/>
    <property type="molecule type" value="Genomic_DNA"/>
</dbReference>
<evidence type="ECO:0000313" key="2">
    <source>
        <dbReference type="EMBL" id="GIX85670.1"/>
    </source>
</evidence>
<proteinExistence type="predicted"/>
<evidence type="ECO:0000313" key="3">
    <source>
        <dbReference type="Proteomes" id="UP001054945"/>
    </source>
</evidence>
<keyword evidence="3" id="KW-1185">Reference proteome</keyword>
<comment type="caution">
    <text evidence="2">The sequence shown here is derived from an EMBL/GenBank/DDBJ whole genome shotgun (WGS) entry which is preliminary data.</text>
</comment>
<reference evidence="2 3" key="1">
    <citation type="submission" date="2021-06" db="EMBL/GenBank/DDBJ databases">
        <title>Caerostris extrusa draft genome.</title>
        <authorList>
            <person name="Kono N."/>
            <person name="Arakawa K."/>
        </authorList>
    </citation>
    <scope>NUCLEOTIDE SEQUENCE [LARGE SCALE GENOMIC DNA]</scope>
</reference>